<dbReference type="EMBL" id="JAHRIM010023241">
    <property type="protein sequence ID" value="MEQ2263618.1"/>
    <property type="molecule type" value="Genomic_DNA"/>
</dbReference>
<gene>
    <name evidence="1" type="ORF">XENORESO_010414</name>
</gene>
<feature type="non-terminal residue" evidence="1">
    <location>
        <position position="1"/>
    </location>
</feature>
<comment type="caution">
    <text evidence="1">The sequence shown here is derived from an EMBL/GenBank/DDBJ whole genome shotgun (WGS) entry which is preliminary data.</text>
</comment>
<evidence type="ECO:0000313" key="2">
    <source>
        <dbReference type="Proteomes" id="UP001444071"/>
    </source>
</evidence>
<keyword evidence="2" id="KW-1185">Reference proteome</keyword>
<evidence type="ECO:0000313" key="1">
    <source>
        <dbReference type="EMBL" id="MEQ2263618.1"/>
    </source>
</evidence>
<proteinExistence type="predicted"/>
<protein>
    <recommendedName>
        <fullName evidence="3">Beta-tubulin</fullName>
    </recommendedName>
</protein>
<evidence type="ECO:0008006" key="3">
    <source>
        <dbReference type="Google" id="ProtNLM"/>
    </source>
</evidence>
<reference evidence="1 2" key="1">
    <citation type="submission" date="2021-06" db="EMBL/GenBank/DDBJ databases">
        <authorList>
            <person name="Palmer J.M."/>
        </authorList>
    </citation>
    <scope>NUCLEOTIDE SEQUENCE [LARGE SCALE GENOMIC DNA]</scope>
    <source>
        <strain evidence="1 2">XR_2019</strain>
        <tissue evidence="1">Muscle</tissue>
    </source>
</reference>
<name>A0ABV0W3S4_9TELE</name>
<organism evidence="1 2">
    <name type="scientific">Xenotaenia resolanae</name>
    <dbReference type="NCBI Taxonomy" id="208358"/>
    <lineage>
        <taxon>Eukaryota</taxon>
        <taxon>Metazoa</taxon>
        <taxon>Chordata</taxon>
        <taxon>Craniata</taxon>
        <taxon>Vertebrata</taxon>
        <taxon>Euteleostomi</taxon>
        <taxon>Actinopterygii</taxon>
        <taxon>Neopterygii</taxon>
        <taxon>Teleostei</taxon>
        <taxon>Neoteleostei</taxon>
        <taxon>Acanthomorphata</taxon>
        <taxon>Ovalentaria</taxon>
        <taxon>Atherinomorphae</taxon>
        <taxon>Cyprinodontiformes</taxon>
        <taxon>Goodeidae</taxon>
        <taxon>Xenotaenia</taxon>
    </lineage>
</organism>
<sequence length="123" mass="13671">GLVYCRCDIREPPFPLLLSCLSHSSSASLCPSISVLLYLPPQHPPSQRWRVSRLLRRLGPSALGEDPSSFPLIWSIFPWSLFFLCPPRLLQPSLCLSVLQVPVSPALGVKEINIVFHRGAVNN</sequence>
<accession>A0ABV0W3S4</accession>
<dbReference type="Proteomes" id="UP001444071">
    <property type="component" value="Unassembled WGS sequence"/>
</dbReference>